<comment type="caution">
    <text evidence="2">The sequence shown here is derived from an EMBL/GenBank/DDBJ whole genome shotgun (WGS) entry which is preliminary data.</text>
</comment>
<keyword evidence="1" id="KW-0472">Membrane</keyword>
<reference evidence="3" key="1">
    <citation type="submission" date="2016-11" db="EMBL/GenBank/DDBJ databases">
        <authorList>
            <person name="Jaros S."/>
            <person name="Januszkiewicz K."/>
            <person name="Wedrychowicz H."/>
        </authorList>
    </citation>
    <scope>NUCLEOTIDE SEQUENCE [LARGE SCALE GENOMIC DNA]</scope>
    <source>
        <strain evidence="3">DSM 4029</strain>
    </source>
</reference>
<feature type="transmembrane region" description="Helical" evidence="1">
    <location>
        <begin position="12"/>
        <end position="32"/>
    </location>
</feature>
<dbReference type="PROSITE" id="PS51257">
    <property type="entry name" value="PROKAR_LIPOPROTEIN"/>
    <property type="match status" value="1"/>
</dbReference>
<accession>A0AAQ1RX37</accession>
<name>A0AAQ1RX37_9FIRM</name>
<keyword evidence="1" id="KW-1133">Transmembrane helix</keyword>
<keyword evidence="1" id="KW-0812">Transmembrane</keyword>
<dbReference type="RefSeq" id="WP_244273540.1">
    <property type="nucleotide sequence ID" value="NZ_FQVY01000004.1"/>
</dbReference>
<dbReference type="InterPro" id="IPR006059">
    <property type="entry name" value="SBP"/>
</dbReference>
<dbReference type="EMBL" id="FQVY01000004">
    <property type="protein sequence ID" value="SHG49844.1"/>
    <property type="molecule type" value="Genomic_DNA"/>
</dbReference>
<dbReference type="SUPFAM" id="SSF53850">
    <property type="entry name" value="Periplasmic binding protein-like II"/>
    <property type="match status" value="1"/>
</dbReference>
<gene>
    <name evidence="2" type="ORF">SAMN05444424_2571</name>
</gene>
<dbReference type="Proteomes" id="UP000184089">
    <property type="component" value="Unassembled WGS sequence"/>
</dbReference>
<dbReference type="Pfam" id="PF13416">
    <property type="entry name" value="SBP_bac_8"/>
    <property type="match status" value="1"/>
</dbReference>
<evidence type="ECO:0000313" key="3">
    <source>
        <dbReference type="Proteomes" id="UP000184089"/>
    </source>
</evidence>
<protein>
    <submittedName>
        <fullName evidence="2">Carbohydrate ABC transporter substrate-binding protein, CUT1 family</fullName>
    </submittedName>
</protein>
<organism evidence="2 3">
    <name type="scientific">Bittarella massiliensis</name>
    <name type="common">ex Durand et al. 2017</name>
    <dbReference type="NCBI Taxonomy" id="1720313"/>
    <lineage>
        <taxon>Bacteria</taxon>
        <taxon>Bacillati</taxon>
        <taxon>Bacillota</taxon>
        <taxon>Clostridia</taxon>
        <taxon>Eubacteriales</taxon>
        <taxon>Oscillospiraceae</taxon>
        <taxon>Bittarella (ex Durand et al. 2017)</taxon>
    </lineage>
</organism>
<sequence length="491" mass="54087">MSKQGNCRPRRGLRAVALVLSVALASLGLFTGCKDKNHGLKKDSPVSISIWHYYNGAQKQMFDEMVTEFNESVGAEKGIVVQAYSQGSVNDLTAKVMDAIDKKVGAEEVPDVFAAYADTAYEINRRGMAADLSQYLTKEERDSYVSAYLDEGAFSEEGSIKLFPTAKSTEVLTLNKTDWDKFAAATGASEEDLQSWEGICKLAKSYYEWTDSLTPEKNDGKAFFGRDVMANYFIIGSMQLGQELFSVENGQVTYNLDKAVMRRLWDNYYTPYVSGYFTSIGRFRSDDAKTGDIIALVGSTSGNTYFPTAVTLSDGSSYPIDAKTYALPNFEGTKPYAVQQGAGMMVTKSDETREYAATLFLKWFTEKQQNVRFAIGSGYLPVKKDANTAEAIGEAVATSPEPISELMEETLLTGVEITQNYTLYTNEAFENGTEARAVVEKSLQQKAVTDREAVKALLDGGSTLADAVAQYDTDENFESWYQDFSAQLAAL</sequence>
<evidence type="ECO:0000256" key="1">
    <source>
        <dbReference type="SAM" id="Phobius"/>
    </source>
</evidence>
<dbReference type="Gene3D" id="3.40.190.10">
    <property type="entry name" value="Periplasmic binding protein-like II"/>
    <property type="match status" value="1"/>
</dbReference>
<dbReference type="PANTHER" id="PTHR43649">
    <property type="entry name" value="ARABINOSE-BINDING PROTEIN-RELATED"/>
    <property type="match status" value="1"/>
</dbReference>
<proteinExistence type="predicted"/>
<evidence type="ECO:0000313" key="2">
    <source>
        <dbReference type="EMBL" id="SHG49844.1"/>
    </source>
</evidence>
<dbReference type="InterPro" id="IPR050490">
    <property type="entry name" value="Bact_solute-bd_prot1"/>
</dbReference>
<dbReference type="AlphaFoldDB" id="A0AAQ1RX37"/>